<evidence type="ECO:0000313" key="6">
    <source>
        <dbReference type="EMBL" id="RGC51299.1"/>
    </source>
</evidence>
<dbReference type="InterPro" id="IPR002577">
    <property type="entry name" value="HTH_HxlR"/>
</dbReference>
<dbReference type="GO" id="GO:0003677">
    <property type="term" value="F:DNA binding"/>
    <property type="evidence" value="ECO:0007669"/>
    <property type="project" value="UniProtKB-KW"/>
</dbReference>
<keyword evidence="2" id="KW-0238">DNA-binding</keyword>
<keyword evidence="4" id="KW-1133">Transmembrane helix</keyword>
<dbReference type="Proteomes" id="UP000261231">
    <property type="component" value="Unassembled WGS sequence"/>
</dbReference>
<feature type="domain" description="HTH hxlR-type" evidence="5">
    <location>
        <begin position="82"/>
        <end position="183"/>
    </location>
</feature>
<evidence type="ECO:0000256" key="1">
    <source>
        <dbReference type="ARBA" id="ARBA00023015"/>
    </source>
</evidence>
<evidence type="ECO:0000256" key="4">
    <source>
        <dbReference type="SAM" id="Phobius"/>
    </source>
</evidence>
<evidence type="ECO:0000259" key="5">
    <source>
        <dbReference type="PROSITE" id="PS51118"/>
    </source>
</evidence>
<dbReference type="InterPro" id="IPR036390">
    <property type="entry name" value="WH_DNA-bd_sf"/>
</dbReference>
<keyword evidence="7" id="KW-1185">Reference proteome</keyword>
<dbReference type="OrthoDB" id="9791143at2"/>
<keyword evidence="4" id="KW-0472">Membrane</keyword>
<name>A0A3E2XR32_9FIRM</name>
<protein>
    <submittedName>
        <fullName evidence="6">Transcriptional regulator</fullName>
    </submittedName>
</protein>
<proteinExistence type="predicted"/>
<dbReference type="Pfam" id="PF01638">
    <property type="entry name" value="HxlR"/>
    <property type="match status" value="1"/>
</dbReference>
<dbReference type="PANTHER" id="PTHR33204">
    <property type="entry name" value="TRANSCRIPTIONAL REGULATOR, MARR FAMILY"/>
    <property type="match status" value="1"/>
</dbReference>
<reference evidence="6 7" key="1">
    <citation type="submission" date="2018-08" db="EMBL/GenBank/DDBJ databases">
        <title>A genome reference for cultivated species of the human gut microbiota.</title>
        <authorList>
            <person name="Zou Y."/>
            <person name="Xue W."/>
            <person name="Luo G."/>
        </authorList>
    </citation>
    <scope>NUCLEOTIDE SEQUENCE [LARGE SCALE GENOMIC DNA]</scope>
    <source>
        <strain evidence="6 7">AM28-39</strain>
    </source>
</reference>
<evidence type="ECO:0000256" key="2">
    <source>
        <dbReference type="ARBA" id="ARBA00023125"/>
    </source>
</evidence>
<keyword evidence="4" id="KW-0812">Transmembrane</keyword>
<sequence length="212" mass="25459">MGNFEKQFSVFLVHEVFLLIMSYGIMSIIDGRYLLSFVLEIMGRESSAMFKYSRFSHQFEIERGYQSMQQEMQNQEFNIKQDPYNYMLRVLFNRWKPYIIRAISFDQDAGRPTYYSAFFKQLPITQKVLSQNLKELEQDGLIERHVLPENLRVEYHLTEYGSTLLPILDAVYDWGWHDMKKKDIPIDPLGEMWHGYREQDASRMHQPFKNKQ</sequence>
<gene>
    <name evidence="6" type="ORF">DW747_02050</name>
</gene>
<dbReference type="Gene3D" id="1.10.10.10">
    <property type="entry name" value="Winged helix-like DNA-binding domain superfamily/Winged helix DNA-binding domain"/>
    <property type="match status" value="1"/>
</dbReference>
<evidence type="ECO:0000313" key="7">
    <source>
        <dbReference type="Proteomes" id="UP000261231"/>
    </source>
</evidence>
<feature type="transmembrane region" description="Helical" evidence="4">
    <location>
        <begin position="12"/>
        <end position="35"/>
    </location>
</feature>
<evidence type="ECO:0000256" key="3">
    <source>
        <dbReference type="ARBA" id="ARBA00023163"/>
    </source>
</evidence>
<comment type="caution">
    <text evidence="6">The sequence shown here is derived from an EMBL/GenBank/DDBJ whole genome shotgun (WGS) entry which is preliminary data.</text>
</comment>
<dbReference type="AlphaFoldDB" id="A0A3E2XR32"/>
<dbReference type="SUPFAM" id="SSF46785">
    <property type="entry name" value="Winged helix' DNA-binding domain"/>
    <property type="match status" value="1"/>
</dbReference>
<dbReference type="InterPro" id="IPR036388">
    <property type="entry name" value="WH-like_DNA-bd_sf"/>
</dbReference>
<accession>A0A3E2XR32</accession>
<dbReference type="PROSITE" id="PS51118">
    <property type="entry name" value="HTH_HXLR"/>
    <property type="match status" value="1"/>
</dbReference>
<dbReference type="EMBL" id="QVFD01000001">
    <property type="protein sequence ID" value="RGC51299.1"/>
    <property type="molecule type" value="Genomic_DNA"/>
</dbReference>
<keyword evidence="1" id="KW-0805">Transcription regulation</keyword>
<organism evidence="6 7">
    <name type="scientific">Coprococcus catus</name>
    <dbReference type="NCBI Taxonomy" id="116085"/>
    <lineage>
        <taxon>Bacteria</taxon>
        <taxon>Bacillati</taxon>
        <taxon>Bacillota</taxon>
        <taxon>Clostridia</taxon>
        <taxon>Lachnospirales</taxon>
        <taxon>Lachnospiraceae</taxon>
        <taxon>Coprococcus</taxon>
    </lineage>
</organism>
<dbReference type="PANTHER" id="PTHR33204:SF29">
    <property type="entry name" value="TRANSCRIPTIONAL REGULATOR"/>
    <property type="match status" value="1"/>
</dbReference>
<keyword evidence="3" id="KW-0804">Transcription</keyword>